<name>A0A014NJ48_9BURK</name>
<proteinExistence type="predicted"/>
<gene>
    <name evidence="1" type="ORF">AX13_04940</name>
</gene>
<evidence type="ECO:0000313" key="2">
    <source>
        <dbReference type="Proteomes" id="UP000020766"/>
    </source>
</evidence>
<accession>A0A014NJ48</accession>
<sequence length="111" mass="11104">MTASLAPFAAVDALIAQGVGQALSNATATWHGGPAYGVHLYQSAADGFGEVVTTQRHTVSLCVLNAPGVAEGSSALRINGQPCRITGPVVPDAGGWATFPIVFTEGADAGP</sequence>
<dbReference type="Proteomes" id="UP000020766">
    <property type="component" value="Unassembled WGS sequence"/>
</dbReference>
<dbReference type="PATRIC" id="fig|1457173.3.peg.2668"/>
<dbReference type="AlphaFoldDB" id="A0A014NJ48"/>
<comment type="caution">
    <text evidence="1">The sequence shown here is derived from an EMBL/GenBank/DDBJ whole genome shotgun (WGS) entry which is preliminary data.</text>
</comment>
<dbReference type="RefSeq" id="WP_155895496.1">
    <property type="nucleotide sequence ID" value="NZ_JBOK01000016.1"/>
</dbReference>
<keyword evidence="2" id="KW-1185">Reference proteome</keyword>
<protein>
    <submittedName>
        <fullName evidence="1">Uncharacterized protein</fullName>
    </submittedName>
</protein>
<dbReference type="EMBL" id="JBOK01000016">
    <property type="protein sequence ID" value="EXU79458.1"/>
    <property type="molecule type" value="Genomic_DNA"/>
</dbReference>
<evidence type="ECO:0000313" key="1">
    <source>
        <dbReference type="EMBL" id="EXU79458.1"/>
    </source>
</evidence>
<reference evidence="1 2" key="1">
    <citation type="submission" date="2014-01" db="EMBL/GenBank/DDBJ databases">
        <title>Interspecies Systems Biology Uncovers Metabolites Affecting C. elegans Gene Expression and Life History Traits.</title>
        <authorList>
            <person name="Watson E."/>
            <person name="Macneil L.T."/>
            <person name="Ritter A.D."/>
            <person name="Yilmaz L.S."/>
            <person name="Rosebrock A.P."/>
            <person name="Caudy A.A."/>
            <person name="Walhout A.J."/>
        </authorList>
    </citation>
    <scope>NUCLEOTIDE SEQUENCE [LARGE SCALE GENOMIC DNA]</scope>
    <source>
        <strain evidence="1 2">DA1877</strain>
    </source>
</reference>
<organism evidence="1 2">
    <name type="scientific">Comamonas aquatica DA1877</name>
    <dbReference type="NCBI Taxonomy" id="1457173"/>
    <lineage>
        <taxon>Bacteria</taxon>
        <taxon>Pseudomonadati</taxon>
        <taxon>Pseudomonadota</taxon>
        <taxon>Betaproteobacteria</taxon>
        <taxon>Burkholderiales</taxon>
        <taxon>Comamonadaceae</taxon>
        <taxon>Comamonas</taxon>
    </lineage>
</organism>